<evidence type="ECO:0000256" key="6">
    <source>
        <dbReference type="SAM" id="Phobius"/>
    </source>
</evidence>
<dbReference type="InterPro" id="IPR001898">
    <property type="entry name" value="SLC13A/DASS"/>
</dbReference>
<dbReference type="Proteomes" id="UP000290624">
    <property type="component" value="Unassembled WGS sequence"/>
</dbReference>
<keyword evidence="4 6" id="KW-1133">Transmembrane helix</keyword>
<dbReference type="AlphaFoldDB" id="A0A4Q2EHQ0"/>
<evidence type="ECO:0000313" key="7">
    <source>
        <dbReference type="EMBL" id="RXW31405.1"/>
    </source>
</evidence>
<reference evidence="7 8" key="1">
    <citation type="submission" date="2018-01" db="EMBL/GenBank/DDBJ databases">
        <title>Lactibacter flavus gen. nov., sp. nov., a novel bacterium of the family Propionibacteriaceae isolated from raw milk and dairy products.</title>
        <authorList>
            <person name="Wenning M."/>
            <person name="Breitenwieser F."/>
            <person name="Huptas C."/>
            <person name="von Neubeck M."/>
            <person name="Busse H.-J."/>
            <person name="Scherer S."/>
        </authorList>
    </citation>
    <scope>NUCLEOTIDE SEQUENCE [LARGE SCALE GENOMIC DNA]</scope>
    <source>
        <strain evidence="7 8">VG341</strain>
    </source>
</reference>
<sequence>MTNAVDAPTSESWFTRHPKAWKTLACVIPALALSLIPDPAGVQQGGMIMLGIFVGTIIGFILQPLPNAPVGLIGVAVAMVAGARWVPAHVKADTGAAVAATMQWGPLGIKEVLAGFGDSTAWLIAAAFIIADGFVITGLGRRIALLFLSRFGKTALGLAYGLGAADLVVSPGTPSLTARYGGVVYPLVKSIAKEQGSEAFDDSRKKLGAFLTFTSVAISSLTSALFLTAMAGNPLMANAVKSMNLGFEMSWGNWFVAAVVPVAVALVVIPWVAYKIFPPSQGKTPEAPALAKAALAEMGPMKTPEKKMLCVFLFLLLAWAIDSILAGLGLPKLSIDATMAALVGVALLFILNVVKWADVVKNGSIWSTLLFYGAAIAMATKITTLGVTAWVGSSVSGALGGLAWPLAFAIVVLAYFFARYLFASATAHILALYPVFLTAAIAVGTPPMLAAFFLAIGATNTANGLTPMAGGAALTAGQSGMITTGEWFSKNFILSLAMLAIFAVIGIPWMLLVL</sequence>
<dbReference type="PANTHER" id="PTHR42826">
    <property type="entry name" value="DICARBOXYLATE TRANSPORTER 2.1, CHLOROPLASTIC"/>
    <property type="match status" value="1"/>
</dbReference>
<dbReference type="InterPro" id="IPR030676">
    <property type="entry name" value="CitT-rel"/>
</dbReference>
<comment type="subcellular location">
    <subcellularLocation>
        <location evidence="1">Membrane</location>
        <topology evidence="1">Multi-pass membrane protein</topology>
    </subcellularLocation>
</comment>
<dbReference type="EMBL" id="PPCV01000009">
    <property type="protein sequence ID" value="RXW31405.1"/>
    <property type="molecule type" value="Genomic_DNA"/>
</dbReference>
<keyword evidence="5 6" id="KW-0472">Membrane</keyword>
<keyword evidence="8" id="KW-1185">Reference proteome</keyword>
<dbReference type="RefSeq" id="WP_129459498.1">
    <property type="nucleotide sequence ID" value="NZ_PPCV01000009.1"/>
</dbReference>
<dbReference type="GO" id="GO:0022857">
    <property type="term" value="F:transmembrane transporter activity"/>
    <property type="evidence" value="ECO:0007669"/>
    <property type="project" value="InterPro"/>
</dbReference>
<feature type="transmembrane region" description="Helical" evidence="6">
    <location>
        <begin position="337"/>
        <end position="357"/>
    </location>
</feature>
<feature type="transmembrane region" description="Helical" evidence="6">
    <location>
        <begin position="308"/>
        <end position="331"/>
    </location>
</feature>
<feature type="transmembrane region" description="Helical" evidence="6">
    <location>
        <begin position="42"/>
        <end position="62"/>
    </location>
</feature>
<dbReference type="OrthoDB" id="3170849at2"/>
<name>A0A4Q2EHQ0_9ACTN</name>
<feature type="transmembrane region" description="Helical" evidence="6">
    <location>
        <begin position="397"/>
        <end position="418"/>
    </location>
</feature>
<gene>
    <name evidence="7" type="ORF">C1706_12120</name>
</gene>
<feature type="transmembrane region" description="Helical" evidence="6">
    <location>
        <begin position="251"/>
        <end position="274"/>
    </location>
</feature>
<evidence type="ECO:0000256" key="3">
    <source>
        <dbReference type="ARBA" id="ARBA00022692"/>
    </source>
</evidence>
<evidence type="ECO:0000256" key="1">
    <source>
        <dbReference type="ARBA" id="ARBA00004141"/>
    </source>
</evidence>
<dbReference type="GO" id="GO:0016020">
    <property type="term" value="C:membrane"/>
    <property type="evidence" value="ECO:0007669"/>
    <property type="project" value="UniProtKB-SubCell"/>
</dbReference>
<keyword evidence="3 6" id="KW-0812">Transmembrane</keyword>
<feature type="transmembrane region" description="Helical" evidence="6">
    <location>
        <begin position="69"/>
        <end position="86"/>
    </location>
</feature>
<feature type="transmembrane region" description="Helical" evidence="6">
    <location>
        <begin position="492"/>
        <end position="513"/>
    </location>
</feature>
<protein>
    <submittedName>
        <fullName evidence="7">Anion permease</fullName>
    </submittedName>
</protein>
<feature type="transmembrane region" description="Helical" evidence="6">
    <location>
        <begin position="121"/>
        <end position="140"/>
    </location>
</feature>
<feature type="transmembrane region" description="Helical" evidence="6">
    <location>
        <begin position="430"/>
        <end position="458"/>
    </location>
</feature>
<evidence type="ECO:0000256" key="5">
    <source>
        <dbReference type="ARBA" id="ARBA00023136"/>
    </source>
</evidence>
<feature type="transmembrane region" description="Helical" evidence="6">
    <location>
        <begin position="207"/>
        <end position="231"/>
    </location>
</feature>
<accession>A0A4Q2EHQ0</accession>
<proteinExistence type="inferred from homology"/>
<dbReference type="NCBIfam" id="TIGR00785">
    <property type="entry name" value="dass"/>
    <property type="match status" value="1"/>
</dbReference>
<evidence type="ECO:0000256" key="2">
    <source>
        <dbReference type="ARBA" id="ARBA00007349"/>
    </source>
</evidence>
<organism evidence="7 8">
    <name type="scientific">Propioniciclava flava</name>
    <dbReference type="NCBI Taxonomy" id="2072026"/>
    <lineage>
        <taxon>Bacteria</taxon>
        <taxon>Bacillati</taxon>
        <taxon>Actinomycetota</taxon>
        <taxon>Actinomycetes</taxon>
        <taxon>Propionibacteriales</taxon>
        <taxon>Propionibacteriaceae</taxon>
        <taxon>Propioniciclava</taxon>
    </lineage>
</organism>
<comment type="similarity">
    <text evidence="2">Belongs to the SLC13A/DASS transporter (TC 2.A.47) family. DIT1 subfamily.</text>
</comment>
<dbReference type="Pfam" id="PF00939">
    <property type="entry name" value="Na_sulph_symp"/>
    <property type="match status" value="1"/>
</dbReference>
<comment type="caution">
    <text evidence="7">The sequence shown here is derived from an EMBL/GenBank/DDBJ whole genome shotgun (WGS) entry which is preliminary data.</text>
</comment>
<dbReference type="PIRSF" id="PIRSF002457">
    <property type="entry name" value="DASS"/>
    <property type="match status" value="1"/>
</dbReference>
<evidence type="ECO:0000256" key="4">
    <source>
        <dbReference type="ARBA" id="ARBA00022989"/>
    </source>
</evidence>
<evidence type="ECO:0000313" key="8">
    <source>
        <dbReference type="Proteomes" id="UP000290624"/>
    </source>
</evidence>
<feature type="transmembrane region" description="Helical" evidence="6">
    <location>
        <begin position="369"/>
        <end position="391"/>
    </location>
</feature>